<comment type="caution">
    <text evidence="1">The sequence shown here is derived from an EMBL/GenBank/DDBJ whole genome shotgun (WGS) entry which is preliminary data.</text>
</comment>
<accession>A0AAW0G7G6</accession>
<reference evidence="1 2" key="1">
    <citation type="submission" date="2022-09" db="EMBL/GenBank/DDBJ databases">
        <authorList>
            <person name="Palmer J.M."/>
        </authorList>
    </citation>
    <scope>NUCLEOTIDE SEQUENCE [LARGE SCALE GENOMIC DNA]</scope>
    <source>
        <strain evidence="1 2">DSM 7382</strain>
    </source>
</reference>
<evidence type="ECO:0000313" key="2">
    <source>
        <dbReference type="Proteomes" id="UP001385951"/>
    </source>
</evidence>
<organism evidence="1 2">
    <name type="scientific">Cerrena zonata</name>
    <dbReference type="NCBI Taxonomy" id="2478898"/>
    <lineage>
        <taxon>Eukaryota</taxon>
        <taxon>Fungi</taxon>
        <taxon>Dikarya</taxon>
        <taxon>Basidiomycota</taxon>
        <taxon>Agaricomycotina</taxon>
        <taxon>Agaricomycetes</taxon>
        <taxon>Polyporales</taxon>
        <taxon>Cerrenaceae</taxon>
        <taxon>Cerrena</taxon>
    </lineage>
</organism>
<gene>
    <name evidence="1" type="ORF">QCA50_011473</name>
</gene>
<dbReference type="Proteomes" id="UP001385951">
    <property type="component" value="Unassembled WGS sequence"/>
</dbReference>
<evidence type="ECO:0000313" key="1">
    <source>
        <dbReference type="EMBL" id="KAK7685606.1"/>
    </source>
</evidence>
<sequence length="98" mass="11218">MRMKSDDKVTGTNFFFEGPLHNSNLIKNTEERRDLKPSVKRATWKLSEGQWPQLFEGAFCSIPSHYQSDIGGFNGRQELWAILSSVDSEHFVICTHGE</sequence>
<protein>
    <submittedName>
        <fullName evidence="1">Uncharacterized protein</fullName>
    </submittedName>
</protein>
<keyword evidence="2" id="KW-1185">Reference proteome</keyword>
<name>A0AAW0G7G6_9APHY</name>
<dbReference type="EMBL" id="JASBNA010000020">
    <property type="protein sequence ID" value="KAK7685606.1"/>
    <property type="molecule type" value="Genomic_DNA"/>
</dbReference>
<dbReference type="AlphaFoldDB" id="A0AAW0G7G6"/>
<proteinExistence type="predicted"/>